<dbReference type="Proteomes" id="UP000319438">
    <property type="component" value="Segment"/>
</dbReference>
<gene>
    <name evidence="1" type="ORF">PMV_055</name>
</gene>
<reference evidence="1" key="1">
    <citation type="journal article" date="2015" name="Genome Announc.">
        <title>Complete Genome Sequence of a New Member of the Marseilleviridae Recovered from the Brackish Submarine Spring in the Cassis Port-Miou Calanque, France.</title>
        <authorList>
            <person name="Doutre G."/>
            <person name="Arfib B."/>
            <person name="Rochette P."/>
            <person name="Claverie J.M."/>
            <person name="Bonin P."/>
            <person name="Abergel C."/>
        </authorList>
    </citation>
    <scope>NUCLEOTIDE SEQUENCE [LARGE SCALE GENOMIC DNA]</scope>
    <source>
        <strain evidence="1">1</strain>
    </source>
</reference>
<protein>
    <submittedName>
        <fullName evidence="1">Uncharacterized protein</fullName>
    </submittedName>
</protein>
<name>A0A0N9PU71_9VIRU</name>
<evidence type="ECO:0000313" key="1">
    <source>
        <dbReference type="EMBL" id="ALH06753.1"/>
    </source>
</evidence>
<sequence>MHRLCKFLDNKEIASALLADGHETTLKCCHTLYSVPYEVSWTEKTSCSSCYFVEIGRTLWGQKHGDFITKVFRVDGKKGEKRLYCFWERRY</sequence>
<dbReference type="EMBL" id="KT428292">
    <property type="protein sequence ID" value="ALH06753.1"/>
    <property type="molecule type" value="Genomic_DNA"/>
</dbReference>
<evidence type="ECO:0000313" key="2">
    <source>
        <dbReference type="Proteomes" id="UP000319438"/>
    </source>
</evidence>
<proteinExistence type="predicted"/>
<accession>A0A0N9PU71</accession>
<organism evidence="1 2">
    <name type="scientific">Port-miou virus</name>
    <dbReference type="NCBI Taxonomy" id="1733873"/>
    <lineage>
        <taxon>Viruses</taxon>
        <taxon>Varidnaviria</taxon>
        <taxon>Bamfordvirae</taxon>
        <taxon>Nucleocytoviricota</taxon>
        <taxon>Megaviricetes</taxon>
        <taxon>Pimascovirales</taxon>
        <taxon>Pimascovirales incertae sedis</taxon>
        <taxon>Marseilleviridae</taxon>
        <taxon>Losannavirus</taxon>
        <taxon>Losannavirus lausannense</taxon>
        <taxon>Lausannevirus</taxon>
    </lineage>
</organism>